<keyword evidence="2" id="KW-0238">DNA-binding</keyword>
<dbReference type="GO" id="GO:0003700">
    <property type="term" value="F:DNA-binding transcription factor activity"/>
    <property type="evidence" value="ECO:0007669"/>
    <property type="project" value="InterPro"/>
</dbReference>
<evidence type="ECO:0000259" key="4">
    <source>
        <dbReference type="PROSITE" id="PS01124"/>
    </source>
</evidence>
<dbReference type="SUPFAM" id="SSF46689">
    <property type="entry name" value="Homeodomain-like"/>
    <property type="match status" value="2"/>
</dbReference>
<dbReference type="PANTHER" id="PTHR43280">
    <property type="entry name" value="ARAC-FAMILY TRANSCRIPTIONAL REGULATOR"/>
    <property type="match status" value="1"/>
</dbReference>
<dbReference type="AlphaFoldDB" id="A0A841SPG7"/>
<accession>A0A841SPG7</accession>
<dbReference type="Gene3D" id="1.10.10.60">
    <property type="entry name" value="Homeodomain-like"/>
    <property type="match status" value="2"/>
</dbReference>
<sequence length="180" mass="20686">MDGPQVLPLLQRIGLTEAEPYLRDRTTGEILDLLRQIFAWIPEEGMELQLQQALYRLFALLSLPPNAGQKKAVEWLKKCEDYIDSHYMELITVSDIAEIAGVHRSHLYMEFNRNYGMSPKTYLIRKRMEKAAELLRHPALTVTEIALSLGYADVYAFSRAFYNFNGISPTAYRLGRQASK</sequence>
<dbReference type="EMBL" id="JACJVQ010000003">
    <property type="protein sequence ID" value="MBB6633092.1"/>
    <property type="molecule type" value="Genomic_DNA"/>
</dbReference>
<dbReference type="InterPro" id="IPR018060">
    <property type="entry name" value="HTH_AraC"/>
</dbReference>
<gene>
    <name evidence="5" type="ORF">H7B67_03060</name>
</gene>
<keyword evidence="6" id="KW-1185">Reference proteome</keyword>
<evidence type="ECO:0000256" key="2">
    <source>
        <dbReference type="ARBA" id="ARBA00023125"/>
    </source>
</evidence>
<dbReference type="Proteomes" id="UP000535838">
    <property type="component" value="Unassembled WGS sequence"/>
</dbReference>
<feature type="domain" description="HTH araC/xylS-type" evidence="4">
    <location>
        <begin position="77"/>
        <end position="175"/>
    </location>
</feature>
<protein>
    <submittedName>
        <fullName evidence="5">Helix-turn-helix transcriptional regulator</fullName>
    </submittedName>
</protein>
<dbReference type="SMART" id="SM00342">
    <property type="entry name" value="HTH_ARAC"/>
    <property type="match status" value="1"/>
</dbReference>
<keyword evidence="1" id="KW-0805">Transcription regulation</keyword>
<name>A0A841SPG7_9BACL</name>
<keyword evidence="3" id="KW-0804">Transcription</keyword>
<dbReference type="PRINTS" id="PR00032">
    <property type="entry name" value="HTHARAC"/>
</dbReference>
<comment type="caution">
    <text evidence="5">The sequence shown here is derived from an EMBL/GenBank/DDBJ whole genome shotgun (WGS) entry which is preliminary data.</text>
</comment>
<organism evidence="5 6">
    <name type="scientific">Cohnella thailandensis</name>
    <dbReference type="NCBI Taxonomy" id="557557"/>
    <lineage>
        <taxon>Bacteria</taxon>
        <taxon>Bacillati</taxon>
        <taxon>Bacillota</taxon>
        <taxon>Bacilli</taxon>
        <taxon>Bacillales</taxon>
        <taxon>Paenibacillaceae</taxon>
        <taxon>Cohnella</taxon>
    </lineage>
</organism>
<evidence type="ECO:0000256" key="3">
    <source>
        <dbReference type="ARBA" id="ARBA00023163"/>
    </source>
</evidence>
<evidence type="ECO:0000313" key="6">
    <source>
        <dbReference type="Proteomes" id="UP000535838"/>
    </source>
</evidence>
<dbReference type="PROSITE" id="PS01124">
    <property type="entry name" value="HTH_ARAC_FAMILY_2"/>
    <property type="match status" value="1"/>
</dbReference>
<dbReference type="InterPro" id="IPR009057">
    <property type="entry name" value="Homeodomain-like_sf"/>
</dbReference>
<evidence type="ECO:0000256" key="1">
    <source>
        <dbReference type="ARBA" id="ARBA00023015"/>
    </source>
</evidence>
<dbReference type="Pfam" id="PF12833">
    <property type="entry name" value="HTH_18"/>
    <property type="match status" value="1"/>
</dbReference>
<evidence type="ECO:0000313" key="5">
    <source>
        <dbReference type="EMBL" id="MBB6633092.1"/>
    </source>
</evidence>
<dbReference type="PANTHER" id="PTHR43280:SF28">
    <property type="entry name" value="HTH-TYPE TRANSCRIPTIONAL ACTIVATOR RHAS"/>
    <property type="match status" value="1"/>
</dbReference>
<proteinExistence type="predicted"/>
<dbReference type="GO" id="GO:0043565">
    <property type="term" value="F:sequence-specific DNA binding"/>
    <property type="evidence" value="ECO:0007669"/>
    <property type="project" value="InterPro"/>
</dbReference>
<reference evidence="5 6" key="1">
    <citation type="submission" date="2020-08" db="EMBL/GenBank/DDBJ databases">
        <title>Cohnella phylogeny.</title>
        <authorList>
            <person name="Dunlap C."/>
        </authorList>
    </citation>
    <scope>NUCLEOTIDE SEQUENCE [LARGE SCALE GENOMIC DNA]</scope>
    <source>
        <strain evidence="5 6">DSM 25241</strain>
    </source>
</reference>
<dbReference type="InterPro" id="IPR020449">
    <property type="entry name" value="Tscrpt_reg_AraC-type_HTH"/>
</dbReference>